<reference evidence="4 5" key="1">
    <citation type="journal article" date="2019" name="Int. J. Syst. Evol. Microbiol.">
        <title>The Global Catalogue of Microorganisms (GCM) 10K type strain sequencing project: providing services to taxonomists for standard genome sequencing and annotation.</title>
        <authorList>
            <consortium name="The Broad Institute Genomics Platform"/>
            <consortium name="The Broad Institute Genome Sequencing Center for Infectious Disease"/>
            <person name="Wu L."/>
            <person name="Ma J."/>
        </authorList>
    </citation>
    <scope>NUCLEOTIDE SEQUENCE [LARGE SCALE GENOMIC DNA]</scope>
    <source>
        <strain evidence="4 5">JCM 16014</strain>
    </source>
</reference>
<dbReference type="RefSeq" id="WP_344663539.1">
    <property type="nucleotide sequence ID" value="NZ_BAAAQN010000001.1"/>
</dbReference>
<comment type="caution">
    <text evidence="4">The sequence shown here is derived from an EMBL/GenBank/DDBJ whole genome shotgun (WGS) entry which is preliminary data.</text>
</comment>
<dbReference type="InterPro" id="IPR002938">
    <property type="entry name" value="FAD-bd"/>
</dbReference>
<keyword evidence="5" id="KW-1185">Reference proteome</keyword>
<feature type="domain" description="FAD-binding" evidence="3">
    <location>
        <begin position="29"/>
        <end position="373"/>
    </location>
</feature>
<evidence type="ECO:0000256" key="1">
    <source>
        <dbReference type="ARBA" id="ARBA00023002"/>
    </source>
</evidence>
<evidence type="ECO:0000259" key="3">
    <source>
        <dbReference type="Pfam" id="PF01494"/>
    </source>
</evidence>
<dbReference type="PANTHER" id="PTHR43476:SF3">
    <property type="entry name" value="FAD-BINDING MONOOXYGENASE"/>
    <property type="match status" value="1"/>
</dbReference>
<dbReference type="SUPFAM" id="SSF51905">
    <property type="entry name" value="FAD/NAD(P)-binding domain"/>
    <property type="match status" value="1"/>
</dbReference>
<dbReference type="PRINTS" id="PR00420">
    <property type="entry name" value="RNGMNOXGNASE"/>
</dbReference>
<feature type="compositionally biased region" description="Low complexity" evidence="2">
    <location>
        <begin position="7"/>
        <end position="22"/>
    </location>
</feature>
<sequence length="555" mass="60190">MNTSPHPAAEPGMAGPADPADSADSARVADVAIVGYGPVGQLLAALLGRHGYEVVVIERYGGIYPMPRAVHFDHEVARILQSVGIRPDTDPIIEPYDDWYEWRNANRQTLLRVDWRGVGPSWWNTANFFAQPDLERELDARARKHPTVTVRRGLRAVAVDQDRDGVTVTVRPTGDSGAEGEPHTVRARYLVGCDGANSTVRNLLGLELTDLGFFFDWLILDMIPNEPMTFDPPAWQLCDPARPTTIVPGGPGRRRWEFMALPGEDVNDLNKAETAWELLRPWGLTPDNAELERHTVYRFQAHWADEWRAGRVLIAGDAAHLMPPFAGQGMCAGLRDVFNLAWKLDLVLRGAADDRLLDTYGPERSPHVRHFIDVSIGLGKVICVPGQEQAAERDRELMAAIADPALAPAPPPAPRLGPGVFADGDEQAGLLSIQSRVEYDGCTGLFDDVVGHGWFVLIDAHPGPRAAGAVALTAASRAVLARLGAKVLRVGAPDSPDAEVVDLDGRYAGWFADLGAEAVVIRPDFYVHAATDAAGLDGTLRALGARLAAPAPDRK</sequence>
<dbReference type="Pfam" id="PF01494">
    <property type="entry name" value="FAD_binding_3"/>
    <property type="match status" value="1"/>
</dbReference>
<protein>
    <submittedName>
        <fullName evidence="4">Bifunctional 3-(3-hydroxy-phenyl)propionate/3-hydroxycinnamic acid hydroxylase</fullName>
    </submittedName>
</protein>
<evidence type="ECO:0000313" key="4">
    <source>
        <dbReference type="EMBL" id="GAA2011568.1"/>
    </source>
</evidence>
<dbReference type="Gene3D" id="3.30.70.2450">
    <property type="match status" value="1"/>
</dbReference>
<dbReference type="EMBL" id="BAAAQN010000001">
    <property type="protein sequence ID" value="GAA2011568.1"/>
    <property type="molecule type" value="Genomic_DNA"/>
</dbReference>
<evidence type="ECO:0000256" key="2">
    <source>
        <dbReference type="SAM" id="MobiDB-lite"/>
    </source>
</evidence>
<dbReference type="NCBIfam" id="NF004829">
    <property type="entry name" value="PRK06183.1-3"/>
    <property type="match status" value="1"/>
</dbReference>
<name>A0ABN2TJS5_9ACTN</name>
<keyword evidence="1" id="KW-0560">Oxidoreductase</keyword>
<accession>A0ABN2TJS5</accession>
<dbReference type="PANTHER" id="PTHR43476">
    <property type="entry name" value="3-(3-HYDROXY-PHENYL)PROPIONATE/3-HYDROXYCINNAMIC ACID HYDROXYLASE"/>
    <property type="match status" value="1"/>
</dbReference>
<dbReference type="Proteomes" id="UP001500751">
    <property type="component" value="Unassembled WGS sequence"/>
</dbReference>
<dbReference type="InterPro" id="IPR036188">
    <property type="entry name" value="FAD/NAD-bd_sf"/>
</dbReference>
<dbReference type="InterPro" id="IPR050631">
    <property type="entry name" value="PheA/TfdB_FAD_monoxygenase"/>
</dbReference>
<organism evidence="4 5">
    <name type="scientific">Catenulispora yoronensis</name>
    <dbReference type="NCBI Taxonomy" id="450799"/>
    <lineage>
        <taxon>Bacteria</taxon>
        <taxon>Bacillati</taxon>
        <taxon>Actinomycetota</taxon>
        <taxon>Actinomycetes</taxon>
        <taxon>Catenulisporales</taxon>
        <taxon>Catenulisporaceae</taxon>
        <taxon>Catenulispora</taxon>
    </lineage>
</organism>
<gene>
    <name evidence="4" type="ORF">GCM10009839_02120</name>
</gene>
<evidence type="ECO:0000313" key="5">
    <source>
        <dbReference type="Proteomes" id="UP001500751"/>
    </source>
</evidence>
<proteinExistence type="predicted"/>
<feature type="region of interest" description="Disordered" evidence="2">
    <location>
        <begin position="1"/>
        <end position="22"/>
    </location>
</feature>
<dbReference type="Gene3D" id="3.50.50.60">
    <property type="entry name" value="FAD/NAD(P)-binding domain"/>
    <property type="match status" value="1"/>
</dbReference>